<protein>
    <submittedName>
        <fullName evidence="2">Uncharacterized protein</fullName>
    </submittedName>
</protein>
<feature type="compositionally biased region" description="Low complexity" evidence="1">
    <location>
        <begin position="432"/>
        <end position="443"/>
    </location>
</feature>
<dbReference type="OrthoDB" id="5583482at2759"/>
<dbReference type="AlphaFoldDB" id="A0A2A2LA88"/>
<sequence>MEEPNEDRANEESKSVPNEKLQSLLAKHSIQEKELERLQEQNSEYRDKLLKTIRERDGLEQAVERLKIDMIKERDEAQRREKELERHLKAVQDKASAQESHYKITIQDLSSRYNKSVETLSRRADEAERDKNESVIKFATREAEILRLRAEKEKLELHLKTVEEEKKQLQSSQEQENVDEMAKTISNLQVELQCAKKNVFEAENRLKIAEKRADSSQLTINELKQQCDSLRKQLIQAKELKNDKLTENHERIQAEFEHQMLQIKQELEESKKENETLKKQIEDMEKEIVELKIKEEESNEDHKVMENDRKELQMLRNIAEQVARDEASTSNSTEKLEDDDSDINEPTTTTTAINQDNEKVNILQDELKSALNTIDVLQSQLDEKIRENSSLKKKHAANVKELKSELSQLKREFESMPANSEPGLLLPSANGSDPAASDIASPSEITRTRSRASSLSSFDRDNGENHENAASKVEELTNIQRTMVDKIVLLQKKLARRTEKIEFLEEHVRQCLQELQKKTKIIQYYALREEASLLMPADPSLQQNSMESLSNDVSRLSRENRLLLLSRGAEPQS</sequence>
<organism evidence="2 3">
    <name type="scientific">Diploscapter pachys</name>
    <dbReference type="NCBI Taxonomy" id="2018661"/>
    <lineage>
        <taxon>Eukaryota</taxon>
        <taxon>Metazoa</taxon>
        <taxon>Ecdysozoa</taxon>
        <taxon>Nematoda</taxon>
        <taxon>Chromadorea</taxon>
        <taxon>Rhabditida</taxon>
        <taxon>Rhabditina</taxon>
        <taxon>Rhabditomorpha</taxon>
        <taxon>Rhabditoidea</taxon>
        <taxon>Rhabditidae</taxon>
        <taxon>Diploscapter</taxon>
    </lineage>
</organism>
<feature type="compositionally biased region" description="Basic and acidic residues" evidence="1">
    <location>
        <begin position="1"/>
        <end position="14"/>
    </location>
</feature>
<feature type="compositionally biased region" description="Basic and acidic residues" evidence="1">
    <location>
        <begin position="458"/>
        <end position="473"/>
    </location>
</feature>
<feature type="region of interest" description="Disordered" evidence="1">
    <location>
        <begin position="415"/>
        <end position="473"/>
    </location>
</feature>
<dbReference type="STRING" id="2018661.A0A2A2LA88"/>
<dbReference type="GO" id="GO:0031267">
    <property type="term" value="F:small GTPase binding"/>
    <property type="evidence" value="ECO:0007669"/>
    <property type="project" value="TreeGrafter"/>
</dbReference>
<dbReference type="EMBL" id="LIAE01006998">
    <property type="protein sequence ID" value="PAV83100.1"/>
    <property type="molecule type" value="Genomic_DNA"/>
</dbReference>
<evidence type="ECO:0000313" key="2">
    <source>
        <dbReference type="EMBL" id="PAV83100.1"/>
    </source>
</evidence>
<feature type="compositionally biased region" description="Polar residues" evidence="1">
    <location>
        <begin position="344"/>
        <end position="355"/>
    </location>
</feature>
<feature type="region of interest" description="Disordered" evidence="1">
    <location>
        <begin position="1"/>
        <end position="20"/>
    </location>
</feature>
<comment type="caution">
    <text evidence="2">The sequence shown here is derived from an EMBL/GenBank/DDBJ whole genome shotgun (WGS) entry which is preliminary data.</text>
</comment>
<proteinExistence type="predicted"/>
<dbReference type="GO" id="GO:0005802">
    <property type="term" value="C:trans-Golgi network"/>
    <property type="evidence" value="ECO:0007669"/>
    <property type="project" value="TreeGrafter"/>
</dbReference>
<dbReference type="GO" id="GO:0099518">
    <property type="term" value="P:vesicle cytoskeletal trafficking"/>
    <property type="evidence" value="ECO:0007669"/>
    <property type="project" value="TreeGrafter"/>
</dbReference>
<accession>A0A2A2LA88</accession>
<dbReference type="PANTHER" id="PTHR18911">
    <property type="entry name" value="CTCL TUMOR ANTIGEN HD-CL-01"/>
    <property type="match status" value="1"/>
</dbReference>
<feature type="region of interest" description="Disordered" evidence="1">
    <location>
        <begin position="321"/>
        <end position="356"/>
    </location>
</feature>
<dbReference type="Proteomes" id="UP000218231">
    <property type="component" value="Unassembled WGS sequence"/>
</dbReference>
<dbReference type="PANTHER" id="PTHR18911:SF5">
    <property type="entry name" value="COILED-COIL DOMAIN-CONTAINING PROTEIN 186"/>
    <property type="match status" value="1"/>
</dbReference>
<name>A0A2A2LA88_9BILA</name>
<reference evidence="2 3" key="1">
    <citation type="journal article" date="2017" name="Curr. Biol.">
        <title>Genome architecture and evolution of a unichromosomal asexual nematode.</title>
        <authorList>
            <person name="Fradin H."/>
            <person name="Zegar C."/>
            <person name="Gutwein M."/>
            <person name="Lucas J."/>
            <person name="Kovtun M."/>
            <person name="Corcoran D."/>
            <person name="Baugh L.R."/>
            <person name="Kiontke K."/>
            <person name="Gunsalus K."/>
            <person name="Fitch D.H."/>
            <person name="Piano F."/>
        </authorList>
    </citation>
    <scope>NUCLEOTIDE SEQUENCE [LARGE SCALE GENOMIC DNA]</scope>
    <source>
        <strain evidence="2">PF1309</strain>
    </source>
</reference>
<keyword evidence="3" id="KW-1185">Reference proteome</keyword>
<evidence type="ECO:0000256" key="1">
    <source>
        <dbReference type="SAM" id="MobiDB-lite"/>
    </source>
</evidence>
<gene>
    <name evidence="2" type="ORF">WR25_02615</name>
</gene>
<dbReference type="InterPro" id="IPR038830">
    <property type="entry name" value="CCDC186"/>
</dbReference>
<evidence type="ECO:0000313" key="3">
    <source>
        <dbReference type="Proteomes" id="UP000218231"/>
    </source>
</evidence>